<sequence>MAALPKLSANVLTPTLLDKLVEKDETDINKVIRDLPPVKPITLPSRPSDAFGTLAFLPTEILIATASHLDVLTLTRLAQASMAWKDVVQFNPIYRDLITHVPDVLAALAATGMLAVHPAPVLHHALRSWRCSSCDVHFGGYLFLPTAERACLSCLAENPALRVYDPQSVQQCFGLSDSQLARLPRLRVISGSYKVASYADARVGKSMVAVGAARKLSGGHLRPIEDFECEDPRQPAGDCARTGPVSERPSGPNRRPPGAHMTMTLRTMRDAPLKPPGGDLTLRPRPRYRIDDYLAGVAVVRMPYLPGPQHKPVELDRGRLCRGCLVTQTHYRSGKLPGGVAAAMWPSDLLDGGRRAMEAITTRLWTRDGFEEHLRECYGARLLMRQWGVVEK</sequence>
<dbReference type="PROSITE" id="PS50181">
    <property type="entry name" value="FBOX"/>
    <property type="match status" value="1"/>
</dbReference>
<accession>A0A4P7NIU5</accession>
<reference evidence="1 2" key="1">
    <citation type="journal article" date="2019" name="Mol. Biol. Evol.">
        <title>Blast fungal genomes show frequent chromosomal changes, gene gains and losses, and effector gene turnover.</title>
        <authorList>
            <person name="Gomez Luciano L.B."/>
            <person name="Jason Tsai I."/>
            <person name="Chuma I."/>
            <person name="Tosa Y."/>
            <person name="Chen Y.H."/>
            <person name="Li J.Y."/>
            <person name="Li M.Y."/>
            <person name="Jade Lu M.Y."/>
            <person name="Nakayashiki H."/>
            <person name="Li W.H."/>
        </authorList>
    </citation>
    <scope>NUCLEOTIDE SEQUENCE [LARGE SCALE GENOMIC DNA]</scope>
    <source>
        <strain evidence="1">MZ5-1-6</strain>
    </source>
</reference>
<dbReference type="SUPFAM" id="SSF81383">
    <property type="entry name" value="F-box domain"/>
    <property type="match status" value="1"/>
</dbReference>
<gene>
    <name evidence="1" type="ORF">PoMZ_08834</name>
</gene>
<protein>
    <submittedName>
        <fullName evidence="1">Uncharacterized protein</fullName>
    </submittedName>
</protein>
<dbReference type="InterPro" id="IPR001810">
    <property type="entry name" value="F-box_dom"/>
</dbReference>
<proteinExistence type="predicted"/>
<name>A0A4P7NIU5_PYROR</name>
<evidence type="ECO:0000313" key="2">
    <source>
        <dbReference type="Proteomes" id="UP000294847"/>
    </source>
</evidence>
<dbReference type="EMBL" id="CP034207">
    <property type="protein sequence ID" value="QBZ61876.1"/>
    <property type="molecule type" value="Genomic_DNA"/>
</dbReference>
<dbReference type="InterPro" id="IPR036047">
    <property type="entry name" value="F-box-like_dom_sf"/>
</dbReference>
<dbReference type="Proteomes" id="UP000294847">
    <property type="component" value="Chromosome 4"/>
</dbReference>
<dbReference type="AlphaFoldDB" id="A0A4P7NIU5"/>
<organism evidence="1 2">
    <name type="scientific">Pyricularia oryzae</name>
    <name type="common">Rice blast fungus</name>
    <name type="synonym">Magnaporthe oryzae</name>
    <dbReference type="NCBI Taxonomy" id="318829"/>
    <lineage>
        <taxon>Eukaryota</taxon>
        <taxon>Fungi</taxon>
        <taxon>Dikarya</taxon>
        <taxon>Ascomycota</taxon>
        <taxon>Pezizomycotina</taxon>
        <taxon>Sordariomycetes</taxon>
        <taxon>Sordariomycetidae</taxon>
        <taxon>Magnaporthales</taxon>
        <taxon>Pyriculariaceae</taxon>
        <taxon>Pyricularia</taxon>
    </lineage>
</organism>
<evidence type="ECO:0000313" key="1">
    <source>
        <dbReference type="EMBL" id="QBZ61876.1"/>
    </source>
</evidence>